<dbReference type="SUPFAM" id="SSF51197">
    <property type="entry name" value="Clavaminate synthase-like"/>
    <property type="match status" value="1"/>
</dbReference>
<sequence>MFDSELSDGLNTNGYCVLRQVFDPETVTRFRALTQNHLEEMGKTRSQAHSFHLAGFHRFNAFCGMHSEIAQNQEIVEFLNSHYENAPHYAIGLSDITVNRSQHWHTDLLRGQYASFLGSVDPWSTSTAPCLKALLYLQDGKSLRIVPGSHLDPSPLDDDALEQLASSDTIKQLEIKAGDVVMMDIRALHRGSTDQEMNDPVLMTDPKILVSTVFGEISSPLSQAMQLGNTHRMIAWDRDFLCSKP</sequence>
<dbReference type="EMBL" id="SULI01000020">
    <property type="protein sequence ID" value="TKZ17920.1"/>
    <property type="molecule type" value="Genomic_DNA"/>
</dbReference>
<name>A0A4U7MXJ4_9RHOB</name>
<keyword evidence="2" id="KW-1185">Reference proteome</keyword>
<keyword evidence="1" id="KW-0223">Dioxygenase</keyword>
<proteinExistence type="predicted"/>
<dbReference type="OrthoDB" id="7821479at2"/>
<dbReference type="RefSeq" id="WP_138016982.1">
    <property type="nucleotide sequence ID" value="NZ_SULI01000020.1"/>
</dbReference>
<gene>
    <name evidence="1" type="ORF">FAP39_13795</name>
</gene>
<keyword evidence="1" id="KW-0560">Oxidoreductase</keyword>
<organism evidence="1 2">
    <name type="scientific">Shimia litoralis</name>
    <dbReference type="NCBI Taxonomy" id="420403"/>
    <lineage>
        <taxon>Bacteria</taxon>
        <taxon>Pseudomonadati</taxon>
        <taxon>Pseudomonadota</taxon>
        <taxon>Alphaproteobacteria</taxon>
        <taxon>Rhodobacterales</taxon>
        <taxon>Roseobacteraceae</taxon>
    </lineage>
</organism>
<dbReference type="Pfam" id="PF05721">
    <property type="entry name" value="PhyH"/>
    <property type="match status" value="1"/>
</dbReference>
<protein>
    <submittedName>
        <fullName evidence="1">Phytanoyl-CoA dioxygenase family protein</fullName>
    </submittedName>
</protein>
<evidence type="ECO:0000313" key="2">
    <source>
        <dbReference type="Proteomes" id="UP000306575"/>
    </source>
</evidence>
<accession>A0A4U7MXJ4</accession>
<dbReference type="Gene3D" id="2.60.120.620">
    <property type="entry name" value="q2cbj1_9rhob like domain"/>
    <property type="match status" value="1"/>
</dbReference>
<dbReference type="AlphaFoldDB" id="A0A4U7MXJ4"/>
<comment type="caution">
    <text evidence="1">The sequence shown here is derived from an EMBL/GenBank/DDBJ whole genome shotgun (WGS) entry which is preliminary data.</text>
</comment>
<dbReference type="GO" id="GO:0016706">
    <property type="term" value="F:2-oxoglutarate-dependent dioxygenase activity"/>
    <property type="evidence" value="ECO:0007669"/>
    <property type="project" value="UniProtKB-ARBA"/>
</dbReference>
<evidence type="ECO:0000313" key="1">
    <source>
        <dbReference type="EMBL" id="TKZ17920.1"/>
    </source>
</evidence>
<reference evidence="1 2" key="1">
    <citation type="submission" date="2019-04" db="EMBL/GenBank/DDBJ databases">
        <title>Genome sequence of Pelagicola litoralis CL-ES2.</title>
        <authorList>
            <person name="Cao J."/>
        </authorList>
    </citation>
    <scope>NUCLEOTIDE SEQUENCE [LARGE SCALE GENOMIC DNA]</scope>
    <source>
        <strain evidence="1 2">CL-ES2</strain>
    </source>
</reference>
<dbReference type="InterPro" id="IPR008775">
    <property type="entry name" value="Phytyl_CoA_dOase-like"/>
</dbReference>
<dbReference type="Proteomes" id="UP000306575">
    <property type="component" value="Unassembled WGS sequence"/>
</dbReference>